<name>A0A9W8QPE0_AKAMU</name>
<keyword evidence="14" id="KW-1185">Reference proteome</keyword>
<dbReference type="Pfam" id="PF01063">
    <property type="entry name" value="Aminotran_4"/>
    <property type="match status" value="1"/>
</dbReference>
<evidence type="ECO:0000256" key="6">
    <source>
        <dbReference type="ARBA" id="ARBA00022898"/>
    </source>
</evidence>
<keyword evidence="6 10" id="KW-0663">Pyridoxal phosphate</keyword>
<dbReference type="InterPro" id="IPR001544">
    <property type="entry name" value="Aminotrans_IV"/>
</dbReference>
<dbReference type="AlphaFoldDB" id="A0A9W8QPE0"/>
<evidence type="ECO:0000256" key="2">
    <source>
        <dbReference type="ARBA" id="ARBA00009320"/>
    </source>
</evidence>
<keyword evidence="3 11" id="KW-0032">Aminotransferase</keyword>
<proteinExistence type="inferred from homology"/>
<evidence type="ECO:0000256" key="3">
    <source>
        <dbReference type="ARBA" id="ARBA00022576"/>
    </source>
</evidence>
<dbReference type="InterPro" id="IPR036038">
    <property type="entry name" value="Aminotransferase-like"/>
</dbReference>
<dbReference type="InterPro" id="IPR043131">
    <property type="entry name" value="BCAT-like_N"/>
</dbReference>
<gene>
    <name evidence="13" type="ORF">LMH87_006722</name>
</gene>
<accession>A0A9W8QPE0</accession>
<evidence type="ECO:0000256" key="11">
    <source>
        <dbReference type="RuleBase" id="RU004517"/>
    </source>
</evidence>
<keyword evidence="5 11" id="KW-0808">Transferase</keyword>
<dbReference type="InterPro" id="IPR043132">
    <property type="entry name" value="BCAT-like_C"/>
</dbReference>
<evidence type="ECO:0000256" key="7">
    <source>
        <dbReference type="ARBA" id="ARBA00023304"/>
    </source>
</evidence>
<comment type="caution">
    <text evidence="13">The sequence shown here is derived from an EMBL/GenBank/DDBJ whole genome shotgun (WGS) entry which is preliminary data.</text>
</comment>
<evidence type="ECO:0000313" key="13">
    <source>
        <dbReference type="EMBL" id="KAJ4165075.1"/>
    </source>
</evidence>
<dbReference type="EMBL" id="JAJHUN010000001">
    <property type="protein sequence ID" value="KAJ4165075.1"/>
    <property type="molecule type" value="Genomic_DNA"/>
</dbReference>
<reference evidence="13" key="1">
    <citation type="journal article" date="2023" name="Access Microbiol">
        <title>De-novo genome assembly for Akanthomyces muscarius, a biocontrol agent of insect agricultural pests.</title>
        <authorList>
            <person name="Erdos Z."/>
            <person name="Studholme D.J."/>
            <person name="Raymond B."/>
            <person name="Sharma M."/>
        </authorList>
    </citation>
    <scope>NUCLEOTIDE SEQUENCE</scope>
    <source>
        <strain evidence="13">Ve6</strain>
    </source>
</reference>
<evidence type="ECO:0000256" key="10">
    <source>
        <dbReference type="RuleBase" id="RU004516"/>
    </source>
</evidence>
<dbReference type="GO" id="GO:0005739">
    <property type="term" value="C:mitochondrion"/>
    <property type="evidence" value="ECO:0007669"/>
    <property type="project" value="TreeGrafter"/>
</dbReference>
<evidence type="ECO:0000256" key="1">
    <source>
        <dbReference type="ARBA" id="ARBA00001933"/>
    </source>
</evidence>
<keyword evidence="4 11" id="KW-0028">Amino-acid biosynthesis</keyword>
<evidence type="ECO:0000256" key="9">
    <source>
        <dbReference type="RuleBase" id="RU004106"/>
    </source>
</evidence>
<dbReference type="SUPFAM" id="SSF56752">
    <property type="entry name" value="D-aminoacid aminotransferase-like PLP-dependent enzymes"/>
    <property type="match status" value="1"/>
</dbReference>
<dbReference type="InterPro" id="IPR033939">
    <property type="entry name" value="BCAT_family"/>
</dbReference>
<dbReference type="InterPro" id="IPR018300">
    <property type="entry name" value="Aminotrans_IV_CS"/>
</dbReference>
<evidence type="ECO:0000256" key="4">
    <source>
        <dbReference type="ARBA" id="ARBA00022605"/>
    </source>
</evidence>
<evidence type="ECO:0000256" key="12">
    <source>
        <dbReference type="SAM" id="MobiDB-lite"/>
    </source>
</evidence>
<sequence>MSPSADPNARTPPTTTKSMEPHGELDSSKLIYSLTISPRAVPDAASATSGKETICTDHMITAVWKAGSGWEAPQLRPYGALNIMPTASVLNYATECFEGMKAYRGDDGKLRLFRPDRNCARFNKSASRISLPNIEANEMKKLIMVLLSVDGPRWLPKERAGSFLYLRPVMIGTDPQVGVKVPKEALVYIIACYLPPMDSYPGGMRLQTSPDDVVRAWVGGFGWAKLGANYGPSIMTKAQAAAQGFHETLWLYGDQGECTEAGASNFFVVWKRRDGKTELVTAPLDDKLILDGVTRGSCLELARQHLAGHVEVTERKFTIHELIEAHAEGRIREIFACGTGFFICPISHIHHQGTDITLPMDNKNQAGEVTSKLKTLLGDILYGRTEHSWAVVVPERE</sequence>
<organism evidence="13 14">
    <name type="scientific">Akanthomyces muscarius</name>
    <name type="common">Entomopathogenic fungus</name>
    <name type="synonym">Lecanicillium muscarium</name>
    <dbReference type="NCBI Taxonomy" id="2231603"/>
    <lineage>
        <taxon>Eukaryota</taxon>
        <taxon>Fungi</taxon>
        <taxon>Dikarya</taxon>
        <taxon>Ascomycota</taxon>
        <taxon>Pezizomycotina</taxon>
        <taxon>Sordariomycetes</taxon>
        <taxon>Hypocreomycetidae</taxon>
        <taxon>Hypocreales</taxon>
        <taxon>Cordycipitaceae</taxon>
        <taxon>Akanthomyces</taxon>
    </lineage>
</organism>
<dbReference type="CDD" id="cd01557">
    <property type="entry name" value="BCAT_beta_family"/>
    <property type="match status" value="1"/>
</dbReference>
<comment type="catalytic activity">
    <reaction evidence="11">
        <text>L-valine + 2-oxoglutarate = 3-methyl-2-oxobutanoate + L-glutamate</text>
        <dbReference type="Rhea" id="RHEA:24813"/>
        <dbReference type="ChEBI" id="CHEBI:11851"/>
        <dbReference type="ChEBI" id="CHEBI:16810"/>
        <dbReference type="ChEBI" id="CHEBI:29985"/>
        <dbReference type="ChEBI" id="CHEBI:57762"/>
        <dbReference type="EC" id="2.6.1.42"/>
    </reaction>
</comment>
<feature type="modified residue" description="N6-(pyridoxal phosphate)lysine" evidence="8">
    <location>
        <position position="225"/>
    </location>
</feature>
<evidence type="ECO:0000256" key="8">
    <source>
        <dbReference type="PIRSR" id="PIRSR006468-1"/>
    </source>
</evidence>
<dbReference type="KEGG" id="amus:LMH87_006722"/>
<dbReference type="PIRSF" id="PIRSF006468">
    <property type="entry name" value="BCAT1"/>
    <property type="match status" value="1"/>
</dbReference>
<dbReference type="GO" id="GO:0009099">
    <property type="term" value="P:L-valine biosynthetic process"/>
    <property type="evidence" value="ECO:0007669"/>
    <property type="project" value="TreeGrafter"/>
</dbReference>
<dbReference type="PANTHER" id="PTHR11825:SF69">
    <property type="entry name" value="BRANCHED-CHAIN-AMINO-ACID AMINOTRANSFERASE"/>
    <property type="match status" value="1"/>
</dbReference>
<dbReference type="FunFam" id="3.20.10.10:FF:000004">
    <property type="entry name" value="Branched-chain-amino-acid aminotransferase"/>
    <property type="match status" value="1"/>
</dbReference>
<dbReference type="PROSITE" id="PS00770">
    <property type="entry name" value="AA_TRANSFER_CLASS_4"/>
    <property type="match status" value="1"/>
</dbReference>
<dbReference type="Proteomes" id="UP001144673">
    <property type="component" value="Chromosome 1"/>
</dbReference>
<feature type="region of interest" description="Disordered" evidence="12">
    <location>
        <begin position="1"/>
        <end position="23"/>
    </location>
</feature>
<dbReference type="GO" id="GO:0004084">
    <property type="term" value="F:branched-chain-amino-acid transaminase activity"/>
    <property type="evidence" value="ECO:0007669"/>
    <property type="project" value="UniProtKB-EC"/>
</dbReference>
<dbReference type="InterPro" id="IPR005786">
    <property type="entry name" value="B_amino_transII"/>
</dbReference>
<feature type="compositionally biased region" description="Polar residues" evidence="12">
    <location>
        <begin position="1"/>
        <end position="18"/>
    </location>
</feature>
<evidence type="ECO:0000256" key="5">
    <source>
        <dbReference type="ARBA" id="ARBA00022679"/>
    </source>
</evidence>
<keyword evidence="7 11" id="KW-0100">Branched-chain amino acid biosynthesis</keyword>
<evidence type="ECO:0000313" key="14">
    <source>
        <dbReference type="Proteomes" id="UP001144673"/>
    </source>
</evidence>
<dbReference type="GO" id="GO:0009098">
    <property type="term" value="P:L-leucine biosynthetic process"/>
    <property type="evidence" value="ECO:0007669"/>
    <property type="project" value="TreeGrafter"/>
</dbReference>
<comment type="cofactor">
    <cofactor evidence="1 10">
        <name>pyridoxal 5'-phosphate</name>
        <dbReference type="ChEBI" id="CHEBI:597326"/>
    </cofactor>
</comment>
<dbReference type="Gene3D" id="3.30.470.10">
    <property type="match status" value="1"/>
</dbReference>
<dbReference type="GeneID" id="80893881"/>
<comment type="catalytic activity">
    <reaction evidence="11">
        <text>L-isoleucine + 2-oxoglutarate = (S)-3-methyl-2-oxopentanoate + L-glutamate</text>
        <dbReference type="Rhea" id="RHEA:24801"/>
        <dbReference type="ChEBI" id="CHEBI:16810"/>
        <dbReference type="ChEBI" id="CHEBI:29985"/>
        <dbReference type="ChEBI" id="CHEBI:35146"/>
        <dbReference type="ChEBI" id="CHEBI:58045"/>
        <dbReference type="EC" id="2.6.1.42"/>
    </reaction>
</comment>
<dbReference type="FunFam" id="3.30.470.10:FF:000012">
    <property type="entry name" value="Branched-chain-amino-acid aminotransferase"/>
    <property type="match status" value="1"/>
</dbReference>
<comment type="catalytic activity">
    <reaction evidence="11">
        <text>L-leucine + 2-oxoglutarate = 4-methyl-2-oxopentanoate + L-glutamate</text>
        <dbReference type="Rhea" id="RHEA:18321"/>
        <dbReference type="ChEBI" id="CHEBI:16810"/>
        <dbReference type="ChEBI" id="CHEBI:17865"/>
        <dbReference type="ChEBI" id="CHEBI:29985"/>
        <dbReference type="ChEBI" id="CHEBI:57427"/>
        <dbReference type="EC" id="2.6.1.42"/>
    </reaction>
</comment>
<dbReference type="PANTHER" id="PTHR11825">
    <property type="entry name" value="SUBGROUP IIII AMINOTRANSFERASE"/>
    <property type="match status" value="1"/>
</dbReference>
<dbReference type="EC" id="2.6.1.42" evidence="11"/>
<protein>
    <recommendedName>
        <fullName evidence="11">Branched-chain-amino-acid aminotransferase</fullName>
        <ecNumber evidence="11">2.6.1.42</ecNumber>
    </recommendedName>
</protein>
<comment type="similarity">
    <text evidence="2 9">Belongs to the class-IV pyridoxal-phosphate-dependent aminotransferase family.</text>
</comment>
<dbReference type="Gene3D" id="3.20.10.10">
    <property type="entry name" value="D-amino Acid Aminotransferase, subunit A, domain 2"/>
    <property type="match status" value="1"/>
</dbReference>
<dbReference type="RefSeq" id="XP_056059990.1">
    <property type="nucleotide sequence ID" value="XM_056204656.1"/>
</dbReference>